<feature type="compositionally biased region" description="Polar residues" evidence="1">
    <location>
        <begin position="346"/>
        <end position="363"/>
    </location>
</feature>
<name>A0ABQ8KJX2_9APHY</name>
<comment type="caution">
    <text evidence="2">The sequence shown here is derived from an EMBL/GenBank/DDBJ whole genome shotgun (WGS) entry which is preliminary data.</text>
</comment>
<feature type="region of interest" description="Disordered" evidence="1">
    <location>
        <begin position="301"/>
        <end position="393"/>
    </location>
</feature>
<accession>A0ABQ8KJX2</accession>
<evidence type="ECO:0008006" key="4">
    <source>
        <dbReference type="Google" id="ProtNLM"/>
    </source>
</evidence>
<dbReference type="Proteomes" id="UP000814176">
    <property type="component" value="Unassembled WGS sequence"/>
</dbReference>
<feature type="compositionally biased region" description="Pro residues" evidence="1">
    <location>
        <begin position="53"/>
        <end position="82"/>
    </location>
</feature>
<organism evidence="2 3">
    <name type="scientific">Rhodofomes roseus</name>
    <dbReference type="NCBI Taxonomy" id="34475"/>
    <lineage>
        <taxon>Eukaryota</taxon>
        <taxon>Fungi</taxon>
        <taxon>Dikarya</taxon>
        <taxon>Basidiomycota</taxon>
        <taxon>Agaricomycotina</taxon>
        <taxon>Agaricomycetes</taxon>
        <taxon>Polyporales</taxon>
        <taxon>Rhodofomes</taxon>
    </lineage>
</organism>
<dbReference type="RefSeq" id="XP_047780311.1">
    <property type="nucleotide sequence ID" value="XM_047927291.1"/>
</dbReference>
<reference evidence="2 3" key="1">
    <citation type="journal article" date="2021" name="Environ. Microbiol.">
        <title>Gene family expansions and transcriptome signatures uncover fungal adaptations to wood decay.</title>
        <authorList>
            <person name="Hage H."/>
            <person name="Miyauchi S."/>
            <person name="Viragh M."/>
            <person name="Drula E."/>
            <person name="Min B."/>
            <person name="Chaduli D."/>
            <person name="Navarro D."/>
            <person name="Favel A."/>
            <person name="Norest M."/>
            <person name="Lesage-Meessen L."/>
            <person name="Balint B."/>
            <person name="Merenyi Z."/>
            <person name="de Eugenio L."/>
            <person name="Morin E."/>
            <person name="Martinez A.T."/>
            <person name="Baldrian P."/>
            <person name="Stursova M."/>
            <person name="Martinez M.J."/>
            <person name="Novotny C."/>
            <person name="Magnuson J.K."/>
            <person name="Spatafora J.W."/>
            <person name="Maurice S."/>
            <person name="Pangilinan J."/>
            <person name="Andreopoulos W."/>
            <person name="LaButti K."/>
            <person name="Hundley H."/>
            <person name="Na H."/>
            <person name="Kuo A."/>
            <person name="Barry K."/>
            <person name="Lipzen A."/>
            <person name="Henrissat B."/>
            <person name="Riley R."/>
            <person name="Ahrendt S."/>
            <person name="Nagy L.G."/>
            <person name="Grigoriev I.V."/>
            <person name="Martin F."/>
            <person name="Rosso M.N."/>
        </authorList>
    </citation>
    <scope>NUCLEOTIDE SEQUENCE [LARGE SCALE GENOMIC DNA]</scope>
    <source>
        <strain evidence="2 3">CIRM-BRFM 1785</strain>
    </source>
</reference>
<keyword evidence="3" id="KW-1185">Reference proteome</keyword>
<gene>
    <name evidence="2" type="ORF">C8Q71DRAFT_856352</name>
</gene>
<protein>
    <recommendedName>
        <fullName evidence="4">Myb-like domain-containing protein</fullName>
    </recommendedName>
</protein>
<evidence type="ECO:0000313" key="3">
    <source>
        <dbReference type="Proteomes" id="UP000814176"/>
    </source>
</evidence>
<dbReference type="EMBL" id="JADCUA010000007">
    <property type="protein sequence ID" value="KAH9838396.1"/>
    <property type="molecule type" value="Genomic_DNA"/>
</dbReference>
<feature type="region of interest" description="Disordered" evidence="1">
    <location>
        <begin position="1"/>
        <end position="132"/>
    </location>
</feature>
<sequence length="488" mass="52880">MNQSPSGEGIQSHTGSYSPASPVPYPGSQIYSGNVVPYGSSSLLGANVLPVPFHSPPAHPNASVLPPPAEQSPRVPHTPTPGPSKRKGEDAAGSTTGPRKRRQYVPVGSGLDGIERDEADLGPNGGPKHWTDGEKDSLFHWLLDSDKNWDMFRSKMNTVFRDAATQVFGSRKSFTALKSCYHRNVETFKQIFAFDVYLAHNPGTSGPISGAASFGNFNDSTMARQVHLEQKLDDARAAGVAVANLNVKVIDHWHQKGWYQLFKKRYVDDGTGQAVPYYGPTTMSFPDGPTAAQYSNASIDPQLTNQQDGEDDEDEEDEAEEHQQQPPLPHPQQHTDDSVPLEASPLNPQGTNGPRPPDTNTASILAPPPLPPQPERERRPQPLTSRRSVPSFAVSHRESVAEQTQAQTVQALERLTAVTQGLVEQITALSALIGAQAAQGGAVVGRKEDGLNRKEKASLATEMLANPDVGEEVRRAAADYLKRLFMSE</sequence>
<evidence type="ECO:0000313" key="2">
    <source>
        <dbReference type="EMBL" id="KAH9838396.1"/>
    </source>
</evidence>
<feature type="compositionally biased region" description="Polar residues" evidence="1">
    <location>
        <begin position="1"/>
        <end position="19"/>
    </location>
</feature>
<dbReference type="GeneID" id="72008023"/>
<proteinExistence type="predicted"/>
<feature type="compositionally biased region" description="Acidic residues" evidence="1">
    <location>
        <begin position="308"/>
        <end position="320"/>
    </location>
</feature>
<evidence type="ECO:0000256" key="1">
    <source>
        <dbReference type="SAM" id="MobiDB-lite"/>
    </source>
</evidence>